<dbReference type="Proteomes" id="UP000033111">
    <property type="component" value="Chromosome"/>
</dbReference>
<dbReference type="AlphaFoldDB" id="A0A0E3P7L1"/>
<dbReference type="PATRIC" id="fig|1434120.4.peg.4072"/>
<evidence type="ECO:0000313" key="2">
    <source>
        <dbReference type="Proteomes" id="UP000033111"/>
    </source>
</evidence>
<protein>
    <submittedName>
        <fullName evidence="1">Uncharacterized protein</fullName>
    </submittedName>
</protein>
<dbReference type="HOGENOM" id="CLU_2629789_0_0_2"/>
<reference evidence="1 2" key="1">
    <citation type="submission" date="2014-07" db="EMBL/GenBank/DDBJ databases">
        <title>Methanogenic archaea and the global carbon cycle.</title>
        <authorList>
            <person name="Henriksen J.R."/>
            <person name="Luke J."/>
            <person name="Reinhart S."/>
            <person name="Benedict M.N."/>
            <person name="Youngblut N.D."/>
            <person name="Metcalf M.E."/>
            <person name="Whitaker R.J."/>
            <person name="Metcalf W.W."/>
        </authorList>
    </citation>
    <scope>NUCLEOTIDE SEQUENCE [LARGE SCALE GENOMIC DNA]</scope>
    <source>
        <strain evidence="1 2">T4/M</strain>
    </source>
</reference>
<gene>
    <name evidence="1" type="ORF">MSSIT_3130</name>
</gene>
<dbReference type="KEGG" id="msw:MSSIT_3130"/>
<dbReference type="EMBL" id="CP009506">
    <property type="protein sequence ID" value="AKB29849.1"/>
    <property type="molecule type" value="Genomic_DNA"/>
</dbReference>
<organism evidence="1 2">
    <name type="scientific">Methanosarcina siciliae T4/M</name>
    <dbReference type="NCBI Taxonomy" id="1434120"/>
    <lineage>
        <taxon>Archaea</taxon>
        <taxon>Methanobacteriati</taxon>
        <taxon>Methanobacteriota</taxon>
        <taxon>Stenosarchaea group</taxon>
        <taxon>Methanomicrobia</taxon>
        <taxon>Methanosarcinales</taxon>
        <taxon>Methanosarcinaceae</taxon>
        <taxon>Methanosarcina</taxon>
    </lineage>
</organism>
<name>A0A0E3P7L1_9EURY</name>
<evidence type="ECO:0000313" key="1">
    <source>
        <dbReference type="EMBL" id="AKB29849.1"/>
    </source>
</evidence>
<keyword evidence="2" id="KW-1185">Reference proteome</keyword>
<accession>A0A0E3P7L1</accession>
<sequence>MPILPADSTWTFHLQFLISVRDREINLNAIILTSVILISISQKIPKSGLFIRKISPKVPGTECKIYAVGETTENRNH</sequence>
<proteinExistence type="predicted"/>